<dbReference type="EnsemblMetazoa" id="LLOJ002988-RA">
    <property type="protein sequence ID" value="LLOJ002988-PA"/>
    <property type="gene ID" value="LLOJ002988"/>
</dbReference>
<dbReference type="Pfam" id="PF05029">
    <property type="entry name" value="TIMELESS_C"/>
    <property type="match status" value="1"/>
</dbReference>
<dbReference type="PANTHER" id="PTHR22940:SF4">
    <property type="entry name" value="PROTEIN TIMELESS HOMOLOG"/>
    <property type="match status" value="1"/>
</dbReference>
<organism evidence="9 10">
    <name type="scientific">Lutzomyia longipalpis</name>
    <name type="common">Sand fly</name>
    <dbReference type="NCBI Taxonomy" id="7200"/>
    <lineage>
        <taxon>Eukaryota</taxon>
        <taxon>Metazoa</taxon>
        <taxon>Ecdysozoa</taxon>
        <taxon>Arthropoda</taxon>
        <taxon>Hexapoda</taxon>
        <taxon>Insecta</taxon>
        <taxon>Pterygota</taxon>
        <taxon>Neoptera</taxon>
        <taxon>Endopterygota</taxon>
        <taxon>Diptera</taxon>
        <taxon>Nematocera</taxon>
        <taxon>Psychodoidea</taxon>
        <taxon>Psychodidae</taxon>
        <taxon>Lutzomyia</taxon>
        <taxon>Lutzomyia</taxon>
    </lineage>
</organism>
<dbReference type="PANTHER" id="PTHR22940">
    <property type="entry name" value="TIMEOUT/TIMELESS-2"/>
    <property type="match status" value="1"/>
</dbReference>
<feature type="compositionally biased region" description="Acidic residues" evidence="5">
    <location>
        <begin position="644"/>
        <end position="661"/>
    </location>
</feature>
<dbReference type="Pfam" id="PF04821">
    <property type="entry name" value="TIMELESS"/>
    <property type="match status" value="1"/>
</dbReference>
<comment type="similarity">
    <text evidence="2">Belongs to the timeless family.</text>
</comment>
<evidence type="ECO:0000259" key="7">
    <source>
        <dbReference type="Pfam" id="PF05029"/>
    </source>
</evidence>
<keyword evidence="4" id="KW-0131">Cell cycle</keyword>
<dbReference type="InterPro" id="IPR007725">
    <property type="entry name" value="TIMELESS_C"/>
</dbReference>
<reference evidence="9" key="3">
    <citation type="submission" date="2020-05" db="UniProtKB">
        <authorList>
            <consortium name="EnsemblMetazoa"/>
        </authorList>
    </citation>
    <scope>IDENTIFICATION</scope>
    <source>
        <strain evidence="9">Jacobina</strain>
    </source>
</reference>
<keyword evidence="8" id="KW-0413">Isomerase</keyword>
<feature type="compositionally biased region" description="Basic and acidic residues" evidence="5">
    <location>
        <begin position="829"/>
        <end position="848"/>
    </location>
</feature>
<feature type="domain" description="Timeless N-terminal" evidence="6">
    <location>
        <begin position="23"/>
        <end position="279"/>
    </location>
</feature>
<dbReference type="GO" id="GO:0000076">
    <property type="term" value="P:DNA replication checkpoint signaling"/>
    <property type="evidence" value="ECO:0007669"/>
    <property type="project" value="TreeGrafter"/>
</dbReference>
<feature type="region of interest" description="Disordered" evidence="5">
    <location>
        <begin position="973"/>
        <end position="1031"/>
    </location>
</feature>
<dbReference type="EMBL" id="AJWK01009740">
    <property type="status" value="NOT_ANNOTATED_CDS"/>
    <property type="molecule type" value="Genomic_DNA"/>
</dbReference>
<dbReference type="InterPro" id="IPR044998">
    <property type="entry name" value="Timeless"/>
</dbReference>
<dbReference type="EMBL" id="GITU01002477">
    <property type="protein sequence ID" value="MBC1171180.1"/>
    <property type="molecule type" value="Transcribed_RNA"/>
</dbReference>
<dbReference type="GO" id="GO:0006281">
    <property type="term" value="P:DNA repair"/>
    <property type="evidence" value="ECO:0007669"/>
    <property type="project" value="TreeGrafter"/>
</dbReference>
<evidence type="ECO:0000256" key="5">
    <source>
        <dbReference type="SAM" id="MobiDB-lite"/>
    </source>
</evidence>
<dbReference type="GO" id="GO:0009649">
    <property type="term" value="P:entrainment of circadian clock"/>
    <property type="evidence" value="ECO:0007669"/>
    <property type="project" value="TreeGrafter"/>
</dbReference>
<dbReference type="GO" id="GO:0031298">
    <property type="term" value="C:replication fork protection complex"/>
    <property type="evidence" value="ECO:0007669"/>
    <property type="project" value="TreeGrafter"/>
</dbReference>
<evidence type="ECO:0000313" key="10">
    <source>
        <dbReference type="Proteomes" id="UP000092461"/>
    </source>
</evidence>
<dbReference type="GO" id="GO:0003677">
    <property type="term" value="F:DNA binding"/>
    <property type="evidence" value="ECO:0007669"/>
    <property type="project" value="TreeGrafter"/>
</dbReference>
<dbReference type="EMBL" id="AJWK01009742">
    <property type="status" value="NOT_ANNOTATED_CDS"/>
    <property type="molecule type" value="Genomic_DNA"/>
</dbReference>
<keyword evidence="3" id="KW-0539">Nucleus</keyword>
<dbReference type="VEuPathDB" id="VectorBase:LLONM1_009695"/>
<proteinExistence type="inferred from homology"/>
<accession>A0A1B0CF68</accession>
<protein>
    <submittedName>
        <fullName evidence="8">Putative dna topoisomerase i-interacting protein</fullName>
    </submittedName>
</protein>
<feature type="region of interest" description="Disordered" evidence="5">
    <location>
        <begin position="640"/>
        <end position="661"/>
    </location>
</feature>
<feature type="compositionally biased region" description="Acidic residues" evidence="5">
    <location>
        <begin position="1000"/>
        <end position="1010"/>
    </location>
</feature>
<name>A0A1B0CF68_LUTLO</name>
<reference evidence="8" key="2">
    <citation type="journal article" date="2020" name="BMC">
        <title>Leishmania infection induces a limited differential gene expression in the sand fly midgut.</title>
        <authorList>
            <person name="Coutinho-Abreu I.V."/>
            <person name="Serafim T.D."/>
            <person name="Meneses C."/>
            <person name="Kamhawi S."/>
            <person name="Oliveira F."/>
            <person name="Valenzuela J.G."/>
        </authorList>
    </citation>
    <scope>NUCLEOTIDE SEQUENCE</scope>
    <source>
        <strain evidence="8">Jacobina</strain>
        <tissue evidence="8">Midgut</tissue>
    </source>
</reference>
<evidence type="ECO:0000256" key="2">
    <source>
        <dbReference type="ARBA" id="ARBA00008174"/>
    </source>
</evidence>
<evidence type="ECO:0000256" key="3">
    <source>
        <dbReference type="ARBA" id="ARBA00023242"/>
    </source>
</evidence>
<dbReference type="InterPro" id="IPR006906">
    <property type="entry name" value="Timeless_N"/>
</dbReference>
<reference evidence="10" key="1">
    <citation type="submission" date="2012-05" db="EMBL/GenBank/DDBJ databases">
        <title>Whole Genome Assembly of Lutzomyia longipalpis.</title>
        <authorList>
            <person name="Richards S."/>
            <person name="Qu C."/>
            <person name="Dillon R."/>
            <person name="Worley K."/>
            <person name="Scherer S."/>
            <person name="Batterton M."/>
            <person name="Taylor A."/>
            <person name="Hawes A."/>
            <person name="Hernandez B."/>
            <person name="Kovar C."/>
            <person name="Mandapat C."/>
            <person name="Pham C."/>
            <person name="Qu C."/>
            <person name="Jing C."/>
            <person name="Bess C."/>
            <person name="Bandaranaike D."/>
            <person name="Ngo D."/>
            <person name="Ongeri F."/>
            <person name="Arias F."/>
            <person name="Lara F."/>
            <person name="Weissenberger G."/>
            <person name="Kamau G."/>
            <person name="Han H."/>
            <person name="Shen H."/>
            <person name="Dinh H."/>
            <person name="Khalil I."/>
            <person name="Jones J."/>
            <person name="Shafer J."/>
            <person name="Jayaseelan J."/>
            <person name="Quiroz J."/>
            <person name="Blankenburg K."/>
            <person name="Nguyen L."/>
            <person name="Jackson L."/>
            <person name="Francisco L."/>
            <person name="Tang L.-Y."/>
            <person name="Pu L.-L."/>
            <person name="Perales L."/>
            <person name="Lorensuhewa L."/>
            <person name="Munidasa M."/>
            <person name="Coyle M."/>
            <person name="Taylor M."/>
            <person name="Puazo M."/>
            <person name="Firestine M."/>
            <person name="Scheel M."/>
            <person name="Javaid M."/>
            <person name="Wang M."/>
            <person name="Li M."/>
            <person name="Tabassum N."/>
            <person name="Saada N."/>
            <person name="Osuji N."/>
            <person name="Aqrawi P."/>
            <person name="Fu Q."/>
            <person name="Thornton R."/>
            <person name="Raj R."/>
            <person name="Goodspeed R."/>
            <person name="Mata R."/>
            <person name="Najjar R."/>
            <person name="Gubbala S."/>
            <person name="Lee S."/>
            <person name="Denson S."/>
            <person name="Patil S."/>
            <person name="Macmil S."/>
            <person name="Qi S."/>
            <person name="Matskevitch T."/>
            <person name="Palculict T."/>
            <person name="Mathew T."/>
            <person name="Vee V."/>
            <person name="Velamala V."/>
            <person name="Korchina V."/>
            <person name="Cai W."/>
            <person name="Liu W."/>
            <person name="Dai W."/>
            <person name="Zou X."/>
            <person name="Zhu Y."/>
            <person name="Zhang Y."/>
            <person name="Wu Y.-Q."/>
            <person name="Xin Y."/>
            <person name="Nazarath L."/>
            <person name="Kovar C."/>
            <person name="Han Y."/>
            <person name="Muzny D."/>
            <person name="Gibbs R."/>
        </authorList>
    </citation>
    <scope>NUCLEOTIDE SEQUENCE [LARGE SCALE GENOMIC DNA]</scope>
    <source>
        <strain evidence="10">Jacobina</strain>
    </source>
</reference>
<evidence type="ECO:0000313" key="9">
    <source>
        <dbReference type="EnsemblMetazoa" id="LLOJ002988-PA"/>
    </source>
</evidence>
<feature type="domain" description="Timeless C-terminal" evidence="7">
    <location>
        <begin position="878"/>
        <end position="961"/>
    </location>
</feature>
<evidence type="ECO:0000259" key="6">
    <source>
        <dbReference type="Pfam" id="PF04821"/>
    </source>
</evidence>
<keyword evidence="10" id="KW-1185">Reference proteome</keyword>
<evidence type="ECO:0000256" key="1">
    <source>
        <dbReference type="ARBA" id="ARBA00004123"/>
    </source>
</evidence>
<dbReference type="GO" id="GO:0043111">
    <property type="term" value="P:replication fork arrest"/>
    <property type="evidence" value="ECO:0007669"/>
    <property type="project" value="TreeGrafter"/>
</dbReference>
<dbReference type="GO" id="GO:0048511">
    <property type="term" value="P:rhythmic process"/>
    <property type="evidence" value="ECO:0007669"/>
    <property type="project" value="UniProtKB-KW"/>
</dbReference>
<dbReference type="Proteomes" id="UP000092461">
    <property type="component" value="Unassembled WGS sequence"/>
</dbReference>
<comment type="subcellular location">
    <subcellularLocation>
        <location evidence="1">Nucleus</location>
    </subcellularLocation>
</comment>
<evidence type="ECO:0000313" key="8">
    <source>
        <dbReference type="EMBL" id="MBC1171180.1"/>
    </source>
</evidence>
<evidence type="ECO:0000256" key="4">
    <source>
        <dbReference type="ARBA" id="ARBA00023306"/>
    </source>
</evidence>
<dbReference type="GO" id="GO:0016853">
    <property type="term" value="F:isomerase activity"/>
    <property type="evidence" value="ECO:0007669"/>
    <property type="project" value="UniProtKB-KW"/>
</dbReference>
<feature type="compositionally biased region" description="Acidic residues" evidence="5">
    <location>
        <begin position="809"/>
        <end position="819"/>
    </location>
</feature>
<dbReference type="AlphaFoldDB" id="A0A1B0CF68"/>
<feature type="region of interest" description="Disordered" evidence="5">
    <location>
        <begin position="788"/>
        <end position="862"/>
    </location>
</feature>
<dbReference type="EMBL" id="AJWK01009741">
    <property type="status" value="NOT_ANNOTATED_CDS"/>
    <property type="molecule type" value="Genomic_DNA"/>
</dbReference>
<sequence>MSHLLADIDATCASLGLNDGEQYISAPDSLASLKHLIWILRRDNDTHEYRRHIGQSSVLRMDLLPMLVCHDEDPEYFDVLLRLLLNLTCSSYFLYQNTIPKDKANHKFYMELNFILGKYKEAFADEIVWIVLKNHLAKFLETASMDRSEEQELIIERILVLLRNILQIPSNAGSEREHDTDSLHDQILWALQQSGMTDIILFVLSSNSENQYHFHALEVVYYMLHEQTAEALAQTKKERTSDEKEYDNNKLRTVRCVERDKLQSRSVSGRHSRFSGTYVLKNIKSVSEKDVICHQRIDKAINVTFDGEKKKKRQSKGITGDFAPQRKSLYAIRIHLREFCIQILDRAYNPLIRQVKRIIDSNQHSSAQQDDSYLFWAIRFFMEFNRHNGFRLDLVSETVNVQTFHWILTRVQDAMELLALEKKNFRPLAKKLHVRMLAFRECLLTLCAMQKVNDDANQCLFKQIQNNIFYVMEFREIVLQSLLHFKETQVTKSYLIDIIQMAHLYLKMFEKFCRGTVFVQCPKSKGRKKSKKPKNAPKKRVIKSWGEIRGEVHEKLTMELPKDDSIIPFDATSNVPIDDQSENCMKTIFSLLHSENYERAVMYLRAAREVWPNAAFGEEDATTDDDLEILKTIYLANLEHNPENENENEDDDEGNESEVDEENYTNFTEKQFNFDDYAKRLLNPKIIRLCVLVLFEWRTLSANALFSAVSVLHYIAVKFKMPEMLYQASLFRVFQEVLNAPRESHHDELRRLATFIVRRFTEDAKRNAKIYAGLFFYKTLRDCNVDDDDGGAPKKGGRKGKKATTATDTNDDQSDDDNAMDAAENGEISPRRPSMDGEISRMNGDEINRGNTTREPQMRNRNENIDTDGIRVIVGKLKAQFRSALHWLQETLTDEIQEMSQNPPEDDEDNAVPLVPLFEEHKVALESVEFQQLLTAMGMLQPLESEIYWRIPNNISAEELQSRCDLLADGNGLQCNKRARSDTDISGTEVEDGGKTNGPIDDDNDGDDDVIDVRKKRRVHNAIDSDEEDAD</sequence>
<dbReference type="VEuPathDB" id="VectorBase:LLOJ002988"/>